<dbReference type="RefSeq" id="XP_002483931.1">
    <property type="nucleotide sequence ID" value="XM_002483886.1"/>
</dbReference>
<name>B8MFG3_TALSN</name>
<dbReference type="GeneID" id="8109028"/>
<evidence type="ECO:0000313" key="2">
    <source>
        <dbReference type="EMBL" id="EED16697.1"/>
    </source>
</evidence>
<dbReference type="EMBL" id="EQ962656">
    <property type="protein sequence ID" value="EED16697.1"/>
    <property type="molecule type" value="Genomic_DNA"/>
</dbReference>
<dbReference type="Proteomes" id="UP000001745">
    <property type="component" value="Unassembled WGS sequence"/>
</dbReference>
<protein>
    <submittedName>
        <fullName evidence="2">Uncharacterized protein</fullName>
    </submittedName>
</protein>
<reference evidence="3" key="1">
    <citation type="journal article" date="2015" name="Genome Announc.">
        <title>Genome sequence of the AIDS-associated pathogen Penicillium marneffei (ATCC18224) and its near taxonomic relative Talaromyces stipitatus (ATCC10500).</title>
        <authorList>
            <person name="Nierman W.C."/>
            <person name="Fedorova-Abrams N.D."/>
            <person name="Andrianopoulos A."/>
        </authorList>
    </citation>
    <scope>NUCLEOTIDE SEQUENCE [LARGE SCALE GENOMIC DNA]</scope>
    <source>
        <strain evidence="3">ATCC 10500 / CBS 375.48 / QM 6759 / NRRL 1006</strain>
    </source>
</reference>
<feature type="compositionally biased region" description="Basic and acidic residues" evidence="1">
    <location>
        <begin position="1"/>
        <end position="11"/>
    </location>
</feature>
<dbReference type="HOGENOM" id="CLU_3070300_0_0_1"/>
<sequence length="53" mass="6157">MPDYRYSRLENDSDEDERQQSFAEPPKKGKDTYRYTAGGQHTLVLIQYVSNGT</sequence>
<dbReference type="VEuPathDB" id="FungiDB:TSTA_017710"/>
<gene>
    <name evidence="2" type="ORF">TSTA_017710</name>
</gene>
<dbReference type="InParanoid" id="B8MFG3"/>
<dbReference type="AlphaFoldDB" id="B8MFG3"/>
<evidence type="ECO:0000256" key="1">
    <source>
        <dbReference type="SAM" id="MobiDB-lite"/>
    </source>
</evidence>
<organism evidence="2 3">
    <name type="scientific">Talaromyces stipitatus (strain ATCC 10500 / CBS 375.48 / QM 6759 / NRRL 1006)</name>
    <name type="common">Penicillium stipitatum</name>
    <dbReference type="NCBI Taxonomy" id="441959"/>
    <lineage>
        <taxon>Eukaryota</taxon>
        <taxon>Fungi</taxon>
        <taxon>Dikarya</taxon>
        <taxon>Ascomycota</taxon>
        <taxon>Pezizomycotina</taxon>
        <taxon>Eurotiomycetes</taxon>
        <taxon>Eurotiomycetidae</taxon>
        <taxon>Eurotiales</taxon>
        <taxon>Trichocomaceae</taxon>
        <taxon>Talaromyces</taxon>
        <taxon>Talaromyces sect. Talaromyces</taxon>
    </lineage>
</organism>
<accession>B8MFG3</accession>
<keyword evidence="3" id="KW-1185">Reference proteome</keyword>
<proteinExistence type="predicted"/>
<feature type="region of interest" description="Disordered" evidence="1">
    <location>
        <begin position="1"/>
        <end position="34"/>
    </location>
</feature>
<evidence type="ECO:0000313" key="3">
    <source>
        <dbReference type="Proteomes" id="UP000001745"/>
    </source>
</evidence>